<feature type="region of interest" description="Disordered" evidence="7">
    <location>
        <begin position="392"/>
        <end position="481"/>
    </location>
</feature>
<keyword evidence="6" id="KW-0963">Cytoplasm</keyword>
<name>A0A1X7CW79_9HYPH</name>
<keyword evidence="2 6" id="KW-0819">tRNA processing</keyword>
<dbReference type="STRING" id="464029.SAMN02982989_4682"/>
<dbReference type="GO" id="GO:0005737">
    <property type="term" value="C:cytoplasm"/>
    <property type="evidence" value="ECO:0007669"/>
    <property type="project" value="UniProtKB-SubCell"/>
</dbReference>
<organism evidence="9 10">
    <name type="scientific">Xaviernesmea oryzae</name>
    <dbReference type="NCBI Taxonomy" id="464029"/>
    <lineage>
        <taxon>Bacteria</taxon>
        <taxon>Pseudomonadati</taxon>
        <taxon>Pseudomonadota</taxon>
        <taxon>Alphaproteobacteria</taxon>
        <taxon>Hyphomicrobiales</taxon>
        <taxon>Rhizobiaceae</taxon>
        <taxon>Rhizobium/Agrobacterium group</taxon>
        <taxon>Xaviernesmea</taxon>
    </lineage>
</organism>
<reference evidence="10" key="1">
    <citation type="submission" date="2017-04" db="EMBL/GenBank/DDBJ databases">
        <authorList>
            <person name="Varghese N."/>
            <person name="Submissions S."/>
        </authorList>
    </citation>
    <scope>NUCLEOTIDE SEQUENCE [LARGE SCALE GENOMIC DNA]</scope>
    <source>
        <strain evidence="10">B4P</strain>
    </source>
</reference>
<dbReference type="PANTHER" id="PTHR43033:SF1">
    <property type="entry name" value="TRNA(ILE)-LYSIDINE SYNTHASE-RELATED"/>
    <property type="match status" value="1"/>
</dbReference>
<dbReference type="GO" id="GO:0032267">
    <property type="term" value="F:tRNA(Ile)-lysidine synthase activity"/>
    <property type="evidence" value="ECO:0007669"/>
    <property type="project" value="UniProtKB-EC"/>
</dbReference>
<evidence type="ECO:0000256" key="1">
    <source>
        <dbReference type="ARBA" id="ARBA00022598"/>
    </source>
</evidence>
<keyword evidence="1 6" id="KW-0436">Ligase</keyword>
<dbReference type="AlphaFoldDB" id="A0A1X7CW79"/>
<dbReference type="EC" id="6.3.4.19" evidence="6"/>
<accession>A0A1X7CW79</accession>
<dbReference type="RefSeq" id="WP_159457591.1">
    <property type="nucleotide sequence ID" value="NZ_FXAF01000002.1"/>
</dbReference>
<gene>
    <name evidence="6" type="primary">tilS</name>
    <name evidence="9" type="ORF">SAMN02982989_4682</name>
</gene>
<dbReference type="OrthoDB" id="9807403at2"/>
<dbReference type="NCBIfam" id="TIGR02432">
    <property type="entry name" value="lysidine_TilS_N"/>
    <property type="match status" value="1"/>
</dbReference>
<comment type="subcellular location">
    <subcellularLocation>
        <location evidence="6">Cytoplasm</location>
    </subcellularLocation>
</comment>
<evidence type="ECO:0000256" key="2">
    <source>
        <dbReference type="ARBA" id="ARBA00022694"/>
    </source>
</evidence>
<protein>
    <recommendedName>
        <fullName evidence="6">tRNA(Ile)-lysidine synthase</fullName>
        <ecNumber evidence="6">6.3.4.19</ecNumber>
    </recommendedName>
    <alternativeName>
        <fullName evidence="6">tRNA(Ile)-2-lysyl-cytidine synthase</fullName>
    </alternativeName>
    <alternativeName>
        <fullName evidence="6">tRNA(Ile)-lysidine synthetase</fullName>
    </alternativeName>
</protein>
<evidence type="ECO:0000256" key="5">
    <source>
        <dbReference type="ARBA" id="ARBA00048539"/>
    </source>
</evidence>
<evidence type="ECO:0000256" key="6">
    <source>
        <dbReference type="HAMAP-Rule" id="MF_01161"/>
    </source>
</evidence>
<dbReference type="InterPro" id="IPR012094">
    <property type="entry name" value="tRNA_Ile_lys_synt"/>
</dbReference>
<dbReference type="InterPro" id="IPR014729">
    <property type="entry name" value="Rossmann-like_a/b/a_fold"/>
</dbReference>
<evidence type="ECO:0000256" key="7">
    <source>
        <dbReference type="SAM" id="MobiDB-lite"/>
    </source>
</evidence>
<proteinExistence type="inferred from homology"/>
<feature type="binding site" evidence="6">
    <location>
        <begin position="32"/>
        <end position="37"/>
    </location>
    <ligand>
        <name>ATP</name>
        <dbReference type="ChEBI" id="CHEBI:30616"/>
    </ligand>
</feature>
<comment type="function">
    <text evidence="6">Ligates lysine onto the cytidine present at position 34 of the AUA codon-specific tRNA(Ile) that contains the anticodon CAU, in an ATP-dependent manner. Cytidine is converted to lysidine, thus changing the amino acid specificity of the tRNA from methionine to isoleucine.</text>
</comment>
<dbReference type="InterPro" id="IPR011063">
    <property type="entry name" value="TilS/TtcA_N"/>
</dbReference>
<dbReference type="Gene3D" id="3.40.50.620">
    <property type="entry name" value="HUPs"/>
    <property type="match status" value="1"/>
</dbReference>
<comment type="domain">
    <text evidence="6">The N-terminal region contains the highly conserved SGGXDS motif, predicted to be a P-loop motif involved in ATP binding.</text>
</comment>
<comment type="catalytic activity">
    <reaction evidence="5 6">
        <text>cytidine(34) in tRNA(Ile2) + L-lysine + ATP = lysidine(34) in tRNA(Ile2) + AMP + diphosphate + H(+)</text>
        <dbReference type="Rhea" id="RHEA:43744"/>
        <dbReference type="Rhea" id="RHEA-COMP:10625"/>
        <dbReference type="Rhea" id="RHEA-COMP:10670"/>
        <dbReference type="ChEBI" id="CHEBI:15378"/>
        <dbReference type="ChEBI" id="CHEBI:30616"/>
        <dbReference type="ChEBI" id="CHEBI:32551"/>
        <dbReference type="ChEBI" id="CHEBI:33019"/>
        <dbReference type="ChEBI" id="CHEBI:82748"/>
        <dbReference type="ChEBI" id="CHEBI:83665"/>
        <dbReference type="ChEBI" id="CHEBI:456215"/>
        <dbReference type="EC" id="6.3.4.19"/>
    </reaction>
</comment>
<dbReference type="SUPFAM" id="SSF52402">
    <property type="entry name" value="Adenine nucleotide alpha hydrolases-like"/>
    <property type="match status" value="1"/>
</dbReference>
<evidence type="ECO:0000256" key="4">
    <source>
        <dbReference type="ARBA" id="ARBA00022840"/>
    </source>
</evidence>
<dbReference type="InterPro" id="IPR012795">
    <property type="entry name" value="tRNA_Ile_lys_synt_N"/>
</dbReference>
<keyword evidence="4 6" id="KW-0067">ATP-binding</keyword>
<dbReference type="PANTHER" id="PTHR43033">
    <property type="entry name" value="TRNA(ILE)-LYSIDINE SYNTHASE-RELATED"/>
    <property type="match status" value="1"/>
</dbReference>
<dbReference type="Pfam" id="PF01171">
    <property type="entry name" value="ATP_bind_3"/>
    <property type="match status" value="1"/>
</dbReference>
<feature type="compositionally biased region" description="Basic and acidic residues" evidence="7">
    <location>
        <begin position="409"/>
        <end position="419"/>
    </location>
</feature>
<keyword evidence="10" id="KW-1185">Reference proteome</keyword>
<dbReference type="GO" id="GO:0005524">
    <property type="term" value="F:ATP binding"/>
    <property type="evidence" value="ECO:0007669"/>
    <property type="project" value="UniProtKB-UniRule"/>
</dbReference>
<evidence type="ECO:0000313" key="10">
    <source>
        <dbReference type="Proteomes" id="UP000192903"/>
    </source>
</evidence>
<sequence>MTAGAPILPPVEAVRRLLDDLSKPARLLVAISGGSDSTGLLLSLSKTNPSGSGVLIFAATVDHALRPESAEEARAVAALCGRIGIPHVIRRWDGEKPKTGLSAAAREARYRLLLEVADEVDATAILTGHTLDDQAETVFMRAARSEGEDNLGLAGMAEAVLLERRRWLLRPFLKTRRADIRAFLTAEGQGWIDDPSNLDPHYERVRVRGRLAAESRFDGAALARSVERRTALSDAAARLVRDHLTVRHGVLAHLAPAGLEGEAAVRRHVLSLLAAVLGGRAHAPARASMDRVMAFLDGGRPGRITAGRVIFDLRREGLYLSRENRGLVPLHIPPGEAAVWDGRYRIVNDGTSEIVAGPTAPDRDEALALFPDAPPAVAMRAMAVMPCVEANSPFSPAGRRWPEGSDEGGEAKEGNEERIGVPPPHRLASARHFSPSDGEKEVRRAAAVPSRGESAAERSGILPSPRVRGEGGGSRMRGIASTASQIRITPTLAPFDRFLPQFDLNLGREFAVLLGCDVFPPLPIKDSARKR</sequence>
<dbReference type="CDD" id="cd01992">
    <property type="entry name" value="TilS_N"/>
    <property type="match status" value="1"/>
</dbReference>
<dbReference type="GO" id="GO:0006400">
    <property type="term" value="P:tRNA modification"/>
    <property type="evidence" value="ECO:0007669"/>
    <property type="project" value="UniProtKB-UniRule"/>
</dbReference>
<dbReference type="HAMAP" id="MF_01161">
    <property type="entry name" value="tRNA_Ile_lys_synt"/>
    <property type="match status" value="1"/>
</dbReference>
<evidence type="ECO:0000313" key="9">
    <source>
        <dbReference type="EMBL" id="SMF04327.1"/>
    </source>
</evidence>
<keyword evidence="3 6" id="KW-0547">Nucleotide-binding</keyword>
<dbReference type="Proteomes" id="UP000192903">
    <property type="component" value="Unassembled WGS sequence"/>
</dbReference>
<comment type="similarity">
    <text evidence="6">Belongs to the tRNA(Ile)-lysidine synthase family.</text>
</comment>
<evidence type="ECO:0000256" key="3">
    <source>
        <dbReference type="ARBA" id="ARBA00022741"/>
    </source>
</evidence>
<feature type="domain" description="tRNA(Ile)-lysidine/2-thiocytidine synthase N-terminal" evidence="8">
    <location>
        <begin position="27"/>
        <end position="208"/>
    </location>
</feature>
<dbReference type="EMBL" id="FXAF01000002">
    <property type="protein sequence ID" value="SMF04327.1"/>
    <property type="molecule type" value="Genomic_DNA"/>
</dbReference>
<evidence type="ECO:0000259" key="8">
    <source>
        <dbReference type="Pfam" id="PF01171"/>
    </source>
</evidence>